<dbReference type="Proteomes" id="UP000239772">
    <property type="component" value="Unassembled WGS sequence"/>
</dbReference>
<dbReference type="AlphaFoldDB" id="A0A2T1HXG8"/>
<dbReference type="RefSeq" id="WP_106335285.1">
    <property type="nucleotide sequence ID" value="NZ_PVZS01000003.1"/>
</dbReference>
<dbReference type="NCBIfam" id="NF040493">
    <property type="entry name" value="TA_anti_VapB"/>
    <property type="match status" value="1"/>
</dbReference>
<dbReference type="Gene3D" id="2.10.260.10">
    <property type="match status" value="1"/>
</dbReference>
<dbReference type="InterPro" id="IPR047976">
    <property type="entry name" value="Anti_VapB2-like"/>
</dbReference>
<dbReference type="GO" id="GO:0003677">
    <property type="term" value="F:DNA binding"/>
    <property type="evidence" value="ECO:0007669"/>
    <property type="project" value="UniProtKB-KW"/>
</dbReference>
<keyword evidence="1" id="KW-0238">DNA-binding</keyword>
<name>A0A2T1HXG8_9HYPH</name>
<accession>A0A2T1HXG8</accession>
<comment type="caution">
    <text evidence="1">The sequence shown here is derived from an EMBL/GenBank/DDBJ whole genome shotgun (WGS) entry which is preliminary data.</text>
</comment>
<keyword evidence="2" id="KW-1185">Reference proteome</keyword>
<dbReference type="OrthoDB" id="7173678at2"/>
<evidence type="ECO:0000313" key="1">
    <source>
        <dbReference type="EMBL" id="PSC06371.1"/>
    </source>
</evidence>
<gene>
    <name evidence="1" type="ORF">SLNSH_03545</name>
</gene>
<evidence type="ECO:0000313" key="2">
    <source>
        <dbReference type="Proteomes" id="UP000239772"/>
    </source>
</evidence>
<proteinExistence type="predicted"/>
<sequence>MSRTTVFQSNRSQAVRLAKDVAFPPGVREVVVLKEGKKRVILPADALWDDFFDQPGADLGERLQPAAQERERF</sequence>
<dbReference type="EMBL" id="PVZS01000003">
    <property type="protein sequence ID" value="PSC06371.1"/>
    <property type="molecule type" value="Genomic_DNA"/>
</dbReference>
<protein>
    <submittedName>
        <fullName evidence="1">AbrB/MazE/SpoVT family DNA-binding domain-containing protein</fullName>
    </submittedName>
</protein>
<organism evidence="1 2">
    <name type="scientific">Alsobacter soli</name>
    <dbReference type="NCBI Taxonomy" id="2109933"/>
    <lineage>
        <taxon>Bacteria</taxon>
        <taxon>Pseudomonadati</taxon>
        <taxon>Pseudomonadota</taxon>
        <taxon>Alphaproteobacteria</taxon>
        <taxon>Hyphomicrobiales</taxon>
        <taxon>Alsobacteraceae</taxon>
        <taxon>Alsobacter</taxon>
    </lineage>
</organism>
<reference evidence="2" key="1">
    <citation type="submission" date="2018-03" db="EMBL/GenBank/DDBJ databases">
        <authorList>
            <person name="Sun L."/>
            <person name="Liu H."/>
            <person name="Chen W."/>
            <person name="Huang K."/>
            <person name="Liu W."/>
            <person name="Gao X."/>
        </authorList>
    </citation>
    <scope>NUCLEOTIDE SEQUENCE [LARGE SCALE GENOMIC DNA]</scope>
    <source>
        <strain evidence="2">SH9</strain>
    </source>
</reference>